<dbReference type="eggNOG" id="ENOG5032N2F">
    <property type="taxonomic scope" value="Bacteria"/>
</dbReference>
<evidence type="ECO:0008006" key="3">
    <source>
        <dbReference type="Google" id="ProtNLM"/>
    </source>
</evidence>
<accession>D9TQG5</accession>
<reference evidence="1 2" key="1">
    <citation type="submission" date="2010-08" db="EMBL/GenBank/DDBJ databases">
        <title>Complete sequence of Thermoanaerobacterium thermosaccharolyticum DSM 571.</title>
        <authorList>
            <consortium name="US DOE Joint Genome Institute"/>
            <person name="Lucas S."/>
            <person name="Copeland A."/>
            <person name="Lapidus A."/>
            <person name="Cheng J.-F."/>
            <person name="Bruce D."/>
            <person name="Goodwin L."/>
            <person name="Pitluck S."/>
            <person name="Teshima H."/>
            <person name="Detter J.C."/>
            <person name="Han C."/>
            <person name="Tapia R."/>
            <person name="Land M."/>
            <person name="Hauser L."/>
            <person name="Chang Y.-J."/>
            <person name="Jeffries C."/>
            <person name="Kyrpides N."/>
            <person name="Ivanova N."/>
            <person name="Mikhailova N."/>
            <person name="Hemme C.L."/>
            <person name="Woyke T."/>
        </authorList>
    </citation>
    <scope>NUCLEOTIDE SEQUENCE [LARGE SCALE GENOMIC DNA]</scope>
    <source>
        <strain evidence="2">ATCC 7956 / DSM 571 / NCIMB 9385 / NCA 3814 / NCTC 13789 / WDCM 00135 / 2032</strain>
    </source>
</reference>
<gene>
    <name evidence="1" type="ordered locus">Tthe_1694</name>
</gene>
<dbReference type="OrthoDB" id="5191605at2"/>
<dbReference type="InterPro" id="IPR021238">
    <property type="entry name" value="DUF2620"/>
</dbReference>
<dbReference type="GeneID" id="93864523"/>
<sequence length="122" mass="12688">MIRFVVGGAVDKQKVAQLIKDLGGDNVSVEIKSDIEAAMAVKTGKADYYVGACSTGGGGALAMAMALLTAQKCATVSMPGKPPKEQDVLKAVADGKVAFGFTNDHIEKAITYIVNAILKNKE</sequence>
<proteinExistence type="predicted"/>
<dbReference type="STRING" id="580327.Tthe_1694"/>
<evidence type="ECO:0000313" key="1">
    <source>
        <dbReference type="EMBL" id="ADL69199.1"/>
    </source>
</evidence>
<protein>
    <recommendedName>
        <fullName evidence="3">DUF2620 domain-containing protein</fullName>
    </recommendedName>
</protein>
<name>D9TQG5_THETC</name>
<keyword evidence="2" id="KW-1185">Reference proteome</keyword>
<dbReference type="Proteomes" id="UP000001626">
    <property type="component" value="Chromosome"/>
</dbReference>
<dbReference type="KEGG" id="ttm:Tthe_1694"/>
<evidence type="ECO:0000313" key="2">
    <source>
        <dbReference type="Proteomes" id="UP000001626"/>
    </source>
</evidence>
<dbReference type="Pfam" id="PF10941">
    <property type="entry name" value="DUF2620"/>
    <property type="match status" value="1"/>
</dbReference>
<dbReference type="AlphaFoldDB" id="D9TQG5"/>
<dbReference type="EMBL" id="CP002171">
    <property type="protein sequence ID" value="ADL69199.1"/>
    <property type="molecule type" value="Genomic_DNA"/>
</dbReference>
<dbReference type="RefSeq" id="WP_013298165.1">
    <property type="nucleotide sequence ID" value="NC_014410.1"/>
</dbReference>
<dbReference type="HOGENOM" id="CLU_133709_0_0_9"/>
<organism evidence="1 2">
    <name type="scientific">Thermoanaerobacterium thermosaccharolyticum (strain ATCC 7956 / DSM 571 / NCIMB 9385 / NCA 3814 / NCTC 13789 / WDCM 00135 / 2032)</name>
    <name type="common">Clostridium thermosaccharolyticum</name>
    <dbReference type="NCBI Taxonomy" id="580327"/>
    <lineage>
        <taxon>Bacteria</taxon>
        <taxon>Bacillati</taxon>
        <taxon>Bacillota</taxon>
        <taxon>Clostridia</taxon>
        <taxon>Thermoanaerobacterales</taxon>
        <taxon>Thermoanaerobacteraceae</taxon>
        <taxon>Thermoanaerobacterium</taxon>
    </lineage>
</organism>